<organism evidence="1 2">
    <name type="scientific">Apostasia shenzhenica</name>
    <dbReference type="NCBI Taxonomy" id="1088818"/>
    <lineage>
        <taxon>Eukaryota</taxon>
        <taxon>Viridiplantae</taxon>
        <taxon>Streptophyta</taxon>
        <taxon>Embryophyta</taxon>
        <taxon>Tracheophyta</taxon>
        <taxon>Spermatophyta</taxon>
        <taxon>Magnoliopsida</taxon>
        <taxon>Liliopsida</taxon>
        <taxon>Asparagales</taxon>
        <taxon>Orchidaceae</taxon>
        <taxon>Apostasioideae</taxon>
        <taxon>Apostasia</taxon>
    </lineage>
</organism>
<evidence type="ECO:0000313" key="1">
    <source>
        <dbReference type="EMBL" id="PKA47556.1"/>
    </source>
</evidence>
<name>A0A2H9ZWA7_9ASPA</name>
<dbReference type="EMBL" id="KZ453122">
    <property type="protein sequence ID" value="PKA47556.1"/>
    <property type="molecule type" value="Genomic_DNA"/>
</dbReference>
<keyword evidence="2" id="KW-1185">Reference proteome</keyword>
<dbReference type="AlphaFoldDB" id="A0A2H9ZWA7"/>
<proteinExistence type="predicted"/>
<evidence type="ECO:0000313" key="2">
    <source>
        <dbReference type="Proteomes" id="UP000236161"/>
    </source>
</evidence>
<accession>A0A2H9ZWA7</accession>
<protein>
    <submittedName>
        <fullName evidence="1">Uncharacterized protein</fullName>
    </submittedName>
</protein>
<sequence>MRIRESYLCSDGYSPQDLFLEACSRVFVGSGQYNFILIFRKKREGFVKIGARESLVCVSGKSVLYEERRGRATPIVTGATE</sequence>
<gene>
    <name evidence="1" type="ORF">AXF42_Ash014752</name>
</gene>
<reference evidence="1 2" key="1">
    <citation type="journal article" date="2017" name="Nature">
        <title>The Apostasia genome and the evolution of orchids.</title>
        <authorList>
            <person name="Zhang G.Q."/>
            <person name="Liu K.W."/>
            <person name="Li Z."/>
            <person name="Lohaus R."/>
            <person name="Hsiao Y.Y."/>
            <person name="Niu S.C."/>
            <person name="Wang J.Y."/>
            <person name="Lin Y.C."/>
            <person name="Xu Q."/>
            <person name="Chen L.J."/>
            <person name="Yoshida K."/>
            <person name="Fujiwara S."/>
            <person name="Wang Z.W."/>
            <person name="Zhang Y.Q."/>
            <person name="Mitsuda N."/>
            <person name="Wang M."/>
            <person name="Liu G.H."/>
            <person name="Pecoraro L."/>
            <person name="Huang H.X."/>
            <person name="Xiao X.J."/>
            <person name="Lin M."/>
            <person name="Wu X.Y."/>
            <person name="Wu W.L."/>
            <person name="Chen Y.Y."/>
            <person name="Chang S.B."/>
            <person name="Sakamoto S."/>
            <person name="Ohme-Takagi M."/>
            <person name="Yagi M."/>
            <person name="Zeng S.J."/>
            <person name="Shen C.Y."/>
            <person name="Yeh C.M."/>
            <person name="Luo Y.B."/>
            <person name="Tsai W.C."/>
            <person name="Van de Peer Y."/>
            <person name="Liu Z.J."/>
        </authorList>
    </citation>
    <scope>NUCLEOTIDE SEQUENCE [LARGE SCALE GENOMIC DNA]</scope>
    <source>
        <strain evidence="2">cv. Shenzhen</strain>
        <tissue evidence="1">Stem</tissue>
    </source>
</reference>
<dbReference type="Proteomes" id="UP000236161">
    <property type="component" value="Unassembled WGS sequence"/>
</dbReference>